<dbReference type="PANTHER" id="PTHR45748:SF7">
    <property type="entry name" value="1-PHOSPHATIDYLINOSITOL 3-PHOSPHATE 5-KINASE-RELATED"/>
    <property type="match status" value="1"/>
</dbReference>
<dbReference type="Proteomes" id="UP001150925">
    <property type="component" value="Unassembled WGS sequence"/>
</dbReference>
<evidence type="ECO:0000313" key="3">
    <source>
        <dbReference type="Proteomes" id="UP001150925"/>
    </source>
</evidence>
<dbReference type="Pfam" id="PF00118">
    <property type="entry name" value="Cpn60_TCP1"/>
    <property type="match status" value="1"/>
</dbReference>
<evidence type="ECO:0000313" key="2">
    <source>
        <dbReference type="EMBL" id="KAJ1953838.1"/>
    </source>
</evidence>
<keyword evidence="3" id="KW-1185">Reference proteome</keyword>
<dbReference type="EC" id="2.7.1.150" evidence="2"/>
<feature type="region of interest" description="Disordered" evidence="1">
    <location>
        <begin position="1"/>
        <end position="51"/>
    </location>
</feature>
<dbReference type="GO" id="GO:0000329">
    <property type="term" value="C:fungal-type vacuole membrane"/>
    <property type="evidence" value="ECO:0007669"/>
    <property type="project" value="TreeGrafter"/>
</dbReference>
<feature type="compositionally biased region" description="Acidic residues" evidence="1">
    <location>
        <begin position="21"/>
        <end position="35"/>
    </location>
</feature>
<dbReference type="CDD" id="cd03334">
    <property type="entry name" value="Fab1_TCP"/>
    <property type="match status" value="1"/>
</dbReference>
<dbReference type="FunFam" id="3.50.7.10:FF:000007">
    <property type="entry name" value="1-phosphatidylinositol 3-phosphate 5-kinase isoform X1"/>
    <property type="match status" value="1"/>
</dbReference>
<dbReference type="OrthoDB" id="158357at2759"/>
<name>A0A9W8E438_9FUNG</name>
<gene>
    <name evidence="2" type="primary">MDM12_4</name>
    <name evidence="2" type="ORF">IWQ62_005900</name>
</gene>
<dbReference type="EMBL" id="JANBPY010002747">
    <property type="protein sequence ID" value="KAJ1953838.1"/>
    <property type="molecule type" value="Genomic_DNA"/>
</dbReference>
<reference evidence="2" key="1">
    <citation type="submission" date="2022-07" db="EMBL/GenBank/DDBJ databases">
        <title>Phylogenomic reconstructions and comparative analyses of Kickxellomycotina fungi.</title>
        <authorList>
            <person name="Reynolds N.K."/>
            <person name="Stajich J.E."/>
            <person name="Barry K."/>
            <person name="Grigoriev I.V."/>
            <person name="Crous P."/>
            <person name="Smith M.E."/>
        </authorList>
    </citation>
    <scope>NUCLEOTIDE SEQUENCE</scope>
    <source>
        <strain evidence="2">RSA 1196</strain>
    </source>
</reference>
<dbReference type="AlphaFoldDB" id="A0A9W8E438"/>
<dbReference type="GO" id="GO:0046854">
    <property type="term" value="P:phosphatidylinositol phosphate biosynthetic process"/>
    <property type="evidence" value="ECO:0007669"/>
    <property type="project" value="TreeGrafter"/>
</dbReference>
<dbReference type="InterPro" id="IPR002423">
    <property type="entry name" value="Cpn60/GroEL/TCP-1"/>
</dbReference>
<feature type="region of interest" description="Disordered" evidence="1">
    <location>
        <begin position="72"/>
        <end position="124"/>
    </location>
</feature>
<evidence type="ECO:0000256" key="1">
    <source>
        <dbReference type="SAM" id="MobiDB-lite"/>
    </source>
</evidence>
<feature type="compositionally biased region" description="Low complexity" evidence="1">
    <location>
        <begin position="95"/>
        <end position="107"/>
    </location>
</feature>
<dbReference type="GO" id="GO:0005524">
    <property type="term" value="F:ATP binding"/>
    <property type="evidence" value="ECO:0007669"/>
    <property type="project" value="InterPro"/>
</dbReference>
<dbReference type="InterPro" id="IPR027409">
    <property type="entry name" value="GroEL-like_apical_dom_sf"/>
</dbReference>
<keyword evidence="2" id="KW-0808">Transferase</keyword>
<dbReference type="GO" id="GO:0000285">
    <property type="term" value="F:1-phosphatidylinositol-3-phosphate 5-kinase activity"/>
    <property type="evidence" value="ECO:0007669"/>
    <property type="project" value="UniProtKB-EC"/>
</dbReference>
<accession>A0A9W8E438</accession>
<dbReference type="Gene3D" id="3.50.7.10">
    <property type="entry name" value="GroEL"/>
    <property type="match status" value="1"/>
</dbReference>
<dbReference type="SUPFAM" id="SSF52029">
    <property type="entry name" value="GroEL apical domain-like"/>
    <property type="match status" value="1"/>
</dbReference>
<proteinExistence type="predicted"/>
<sequence length="638" mass="71817">MTQYPDFDDPSYASVTSSHDEETDYDADDDNDLDEIPPAPSSHAATVTPSLTRSPAFRPTWLVTNQARLLASPSKRKPVPTPPTPSLDSVAGLVTSRTRSTSTSMSTGSHGPGSLLHHTEPSSPRFGTSSFHKALLANGGGEYGHNLFNRTQRSWQTSQIRPAVAHVNQELNAGSIRHLTLFLRQVLSRVAVTNSREWESVLVGLLLKVTGRVQIDVRAGDWLDVRHYVKIKKISGGSPQESEFVAGVVCSKNLAHRKMPQVIRKPRILILLFPLEFEADQGSGSRFVSLESVLNQERAYLESVLNRVLMYLPTLILVEKSVSSMAQEILWQKGVPFAYRVKRSTLEQVARLTGAKLIHSLDDLTGDIQLGRCGYMAIESFQHQYIPGIRKSYMYFHDCPEPLGCTLVLRGAHQDKLMTIKMVLQFMVYVAYSLKLETFLLRDLFALTPQVDPIPSPPGTTVQPAVEESSSSLDHRADLALEPYRTTLLSTSPGVRFPLPYLLVRMQQVEAPYHQVRHDYLQFLLTCKQQTHLHIPSSLLIGDATVPSLTSQEEWSNDLRLFHQYENILNEYTSDIRAGELFIQQHPRQAVDPIYHQNLYVFSATHRKGDHHPCRSPEIHMVEYYQESDISLGQYLEE</sequence>
<dbReference type="GO" id="GO:0010008">
    <property type="term" value="C:endosome membrane"/>
    <property type="evidence" value="ECO:0007669"/>
    <property type="project" value="TreeGrafter"/>
</dbReference>
<organism evidence="2 3">
    <name type="scientific">Dispira parvispora</name>
    <dbReference type="NCBI Taxonomy" id="1520584"/>
    <lineage>
        <taxon>Eukaryota</taxon>
        <taxon>Fungi</taxon>
        <taxon>Fungi incertae sedis</taxon>
        <taxon>Zoopagomycota</taxon>
        <taxon>Kickxellomycotina</taxon>
        <taxon>Dimargaritomycetes</taxon>
        <taxon>Dimargaritales</taxon>
        <taxon>Dimargaritaceae</taxon>
        <taxon>Dispira</taxon>
    </lineage>
</organism>
<dbReference type="PANTHER" id="PTHR45748">
    <property type="entry name" value="1-PHOSPHATIDYLINOSITOL 3-PHOSPHATE 5-KINASE-RELATED"/>
    <property type="match status" value="1"/>
</dbReference>
<feature type="non-terminal residue" evidence="2">
    <location>
        <position position="638"/>
    </location>
</feature>
<protein>
    <submittedName>
        <fullName evidence="2">Mitochondrial distribution and morphology protein 12</fullName>
        <ecNumber evidence="2">2.7.1.150</ecNumber>
    </submittedName>
</protein>
<comment type="caution">
    <text evidence="2">The sequence shown here is derived from an EMBL/GenBank/DDBJ whole genome shotgun (WGS) entry which is preliminary data.</text>
</comment>